<dbReference type="Proteomes" id="UP001152320">
    <property type="component" value="Chromosome 9"/>
</dbReference>
<organism evidence="10 11">
    <name type="scientific">Holothuria leucospilota</name>
    <name type="common">Black long sea cucumber</name>
    <name type="synonym">Mertensiothuria leucospilota</name>
    <dbReference type="NCBI Taxonomy" id="206669"/>
    <lineage>
        <taxon>Eukaryota</taxon>
        <taxon>Metazoa</taxon>
        <taxon>Echinodermata</taxon>
        <taxon>Eleutherozoa</taxon>
        <taxon>Echinozoa</taxon>
        <taxon>Holothuroidea</taxon>
        <taxon>Aspidochirotacea</taxon>
        <taxon>Aspidochirotida</taxon>
        <taxon>Holothuriidae</taxon>
        <taxon>Holothuria</taxon>
    </lineage>
</organism>
<gene>
    <name evidence="10" type="ORF">HOLleu_20561</name>
</gene>
<protein>
    <submittedName>
        <fullName evidence="10">Solute carrier family 35 member B1</fullName>
    </submittedName>
</protein>
<dbReference type="SUPFAM" id="SSF103481">
    <property type="entry name" value="Multidrug resistance efflux transporter EmrE"/>
    <property type="match status" value="2"/>
</dbReference>
<dbReference type="InterPro" id="IPR013657">
    <property type="entry name" value="SCL35B1-4/HUT1"/>
</dbReference>
<feature type="transmembrane region" description="Helical" evidence="9">
    <location>
        <begin position="188"/>
        <end position="210"/>
    </location>
</feature>
<dbReference type="AlphaFoldDB" id="A0A9Q1C180"/>
<evidence type="ECO:0000256" key="6">
    <source>
        <dbReference type="ARBA" id="ARBA00022989"/>
    </source>
</evidence>
<evidence type="ECO:0000313" key="10">
    <source>
        <dbReference type="EMBL" id="KAJ8036550.1"/>
    </source>
</evidence>
<keyword evidence="5" id="KW-0256">Endoplasmic reticulum</keyword>
<evidence type="ECO:0000313" key="11">
    <source>
        <dbReference type="Proteomes" id="UP001152320"/>
    </source>
</evidence>
<evidence type="ECO:0000256" key="2">
    <source>
        <dbReference type="ARBA" id="ARBA00010694"/>
    </source>
</evidence>
<dbReference type="PANTHER" id="PTHR10778">
    <property type="entry name" value="SOLUTE CARRIER FAMILY 35 MEMBER B"/>
    <property type="match status" value="1"/>
</dbReference>
<dbReference type="Pfam" id="PF08449">
    <property type="entry name" value="UAA"/>
    <property type="match status" value="1"/>
</dbReference>
<evidence type="ECO:0000256" key="7">
    <source>
        <dbReference type="ARBA" id="ARBA00023136"/>
    </source>
</evidence>
<dbReference type="GO" id="GO:0005459">
    <property type="term" value="F:UDP-galactose transmembrane transporter activity"/>
    <property type="evidence" value="ECO:0007669"/>
    <property type="project" value="TreeGrafter"/>
</dbReference>
<keyword evidence="7 9" id="KW-0472">Membrane</keyword>
<dbReference type="OrthoDB" id="78344at2759"/>
<feature type="transmembrane region" description="Helical" evidence="9">
    <location>
        <begin position="31"/>
        <end position="50"/>
    </location>
</feature>
<keyword evidence="11" id="KW-1185">Reference proteome</keyword>
<dbReference type="EMBL" id="JAIZAY010000009">
    <property type="protein sequence ID" value="KAJ8036550.1"/>
    <property type="molecule type" value="Genomic_DNA"/>
</dbReference>
<feature type="transmembrane region" description="Helical" evidence="9">
    <location>
        <begin position="257"/>
        <end position="278"/>
    </location>
</feature>
<feature type="transmembrane region" description="Helical" evidence="9">
    <location>
        <begin position="157"/>
        <end position="176"/>
    </location>
</feature>
<dbReference type="GO" id="GO:0005789">
    <property type="term" value="C:endoplasmic reticulum membrane"/>
    <property type="evidence" value="ECO:0007669"/>
    <property type="project" value="UniProtKB-SubCell"/>
</dbReference>
<dbReference type="GO" id="GO:0000139">
    <property type="term" value="C:Golgi membrane"/>
    <property type="evidence" value="ECO:0007669"/>
    <property type="project" value="TreeGrafter"/>
</dbReference>
<feature type="transmembrane region" description="Helical" evidence="9">
    <location>
        <begin position="70"/>
        <end position="93"/>
    </location>
</feature>
<comment type="subcellular location">
    <subcellularLocation>
        <location evidence="1">Endoplasmic reticulum membrane</location>
        <topology evidence="1">Multi-pass membrane protein</topology>
    </subcellularLocation>
</comment>
<proteinExistence type="inferred from homology"/>
<dbReference type="InterPro" id="IPR037185">
    <property type="entry name" value="EmrE-like"/>
</dbReference>
<keyword evidence="3" id="KW-0813">Transport</keyword>
<sequence length="342" mass="38405">MQNSSSSSLLDVESNMAEKDDETKPEKETSYFKLIYCFLGIFVCYLFFGIFQEKITRSNYGSEDNPERFTFFYCLVLAPCFFNAIFAKGVLLATETQKDTTPQSMYAICSISYLGAMVASNAALKYVSYPFQVLGKACKPIPVMILGVLLARKQYPLLKYLCVLLIVVGVATFMYNKEKSKAKEGDDHIIGVGEMLVCLSLLLDGLTGVFQERMRSSSKPNPHQMMFSTNFWSILYLSAVSLITGEIFSFVEFVLRYPYLIWDLLMFGCTSALGQNFIFTTVATFGPLTCSIMTTTRKFFTILGSVIIFANPLTERQWVGVVLVFTGLLLDVKFGKSKNKAK</sequence>
<feature type="transmembrane region" description="Helical" evidence="9">
    <location>
        <begin position="231"/>
        <end position="251"/>
    </location>
</feature>
<comment type="caution">
    <text evidence="10">The sequence shown here is derived from an EMBL/GenBank/DDBJ whole genome shotgun (WGS) entry which is preliminary data.</text>
</comment>
<evidence type="ECO:0000256" key="4">
    <source>
        <dbReference type="ARBA" id="ARBA00022692"/>
    </source>
</evidence>
<dbReference type="GO" id="GO:0005460">
    <property type="term" value="F:UDP-glucose transmembrane transporter activity"/>
    <property type="evidence" value="ECO:0007669"/>
    <property type="project" value="TreeGrafter"/>
</dbReference>
<feature type="transmembrane region" description="Helical" evidence="9">
    <location>
        <begin position="290"/>
        <end position="310"/>
    </location>
</feature>
<reference evidence="10" key="1">
    <citation type="submission" date="2021-10" db="EMBL/GenBank/DDBJ databases">
        <title>Tropical sea cucumber genome reveals ecological adaptation and Cuvierian tubules defense mechanism.</title>
        <authorList>
            <person name="Chen T."/>
        </authorList>
    </citation>
    <scope>NUCLEOTIDE SEQUENCE</scope>
    <source>
        <strain evidence="10">Nanhai2018</strain>
        <tissue evidence="10">Muscle</tissue>
    </source>
</reference>
<evidence type="ECO:0000256" key="5">
    <source>
        <dbReference type="ARBA" id="ARBA00022824"/>
    </source>
</evidence>
<name>A0A9Q1C180_HOLLE</name>
<evidence type="ECO:0000256" key="9">
    <source>
        <dbReference type="SAM" id="Phobius"/>
    </source>
</evidence>
<dbReference type="PANTHER" id="PTHR10778:SF10">
    <property type="entry name" value="SOLUTE CARRIER FAMILY 35 MEMBER B1"/>
    <property type="match status" value="1"/>
</dbReference>
<accession>A0A9Q1C180</accession>
<evidence type="ECO:0000256" key="8">
    <source>
        <dbReference type="SAM" id="MobiDB-lite"/>
    </source>
</evidence>
<comment type="similarity">
    <text evidence="2">Belongs to the nucleotide-sugar transporter family. SLC35B subfamily.</text>
</comment>
<evidence type="ECO:0000256" key="1">
    <source>
        <dbReference type="ARBA" id="ARBA00004477"/>
    </source>
</evidence>
<keyword evidence="6 9" id="KW-1133">Transmembrane helix</keyword>
<feature type="region of interest" description="Disordered" evidence="8">
    <location>
        <begin position="1"/>
        <end position="23"/>
    </location>
</feature>
<feature type="compositionally biased region" description="Low complexity" evidence="8">
    <location>
        <begin position="1"/>
        <end position="10"/>
    </location>
</feature>
<evidence type="ECO:0000256" key="3">
    <source>
        <dbReference type="ARBA" id="ARBA00022448"/>
    </source>
</evidence>
<keyword evidence="4 9" id="KW-0812">Transmembrane</keyword>